<dbReference type="Proteomes" id="UP000054350">
    <property type="component" value="Unassembled WGS sequence"/>
</dbReference>
<organism evidence="2 3">
    <name type="scientific">Allomyces macrogynus (strain ATCC 38327)</name>
    <name type="common">Allomyces javanicus var. macrogynus</name>
    <dbReference type="NCBI Taxonomy" id="578462"/>
    <lineage>
        <taxon>Eukaryota</taxon>
        <taxon>Fungi</taxon>
        <taxon>Fungi incertae sedis</taxon>
        <taxon>Blastocladiomycota</taxon>
        <taxon>Blastocladiomycetes</taxon>
        <taxon>Blastocladiales</taxon>
        <taxon>Blastocladiaceae</taxon>
        <taxon>Allomyces</taxon>
    </lineage>
</organism>
<dbReference type="EMBL" id="GG745348">
    <property type="protein sequence ID" value="KNE65669.1"/>
    <property type="molecule type" value="Genomic_DNA"/>
</dbReference>
<name>A0A0L0STL7_ALLM3</name>
<dbReference type="InterPro" id="IPR025110">
    <property type="entry name" value="AMP-bd_C"/>
</dbReference>
<dbReference type="OrthoDB" id="10253115at2759"/>
<dbReference type="VEuPathDB" id="FungiDB:AMAG_09651"/>
<evidence type="ECO:0000259" key="1">
    <source>
        <dbReference type="Pfam" id="PF13193"/>
    </source>
</evidence>
<feature type="domain" description="AMP-binding enzyme C-terminal" evidence="1">
    <location>
        <begin position="72"/>
        <end position="154"/>
    </location>
</feature>
<evidence type="ECO:0000313" key="2">
    <source>
        <dbReference type="EMBL" id="KNE65669.1"/>
    </source>
</evidence>
<dbReference type="Pfam" id="PF13193">
    <property type="entry name" value="AMP-binding_C"/>
    <property type="match status" value="1"/>
</dbReference>
<dbReference type="Gene3D" id="3.30.300.30">
    <property type="match status" value="1"/>
</dbReference>
<keyword evidence="3" id="KW-1185">Reference proteome</keyword>
<gene>
    <name evidence="2" type="ORF">AMAG_09651</name>
</gene>
<protein>
    <recommendedName>
        <fullName evidence="1">AMP-binding enzyme C-terminal domain-containing protein</fullName>
    </recommendedName>
</protein>
<reference evidence="3" key="2">
    <citation type="submission" date="2009-11" db="EMBL/GenBank/DDBJ databases">
        <title>The Genome Sequence of Allomyces macrogynus strain ATCC 38327.</title>
        <authorList>
            <consortium name="The Broad Institute Genome Sequencing Platform"/>
            <person name="Russ C."/>
            <person name="Cuomo C."/>
            <person name="Shea T."/>
            <person name="Young S.K."/>
            <person name="Zeng Q."/>
            <person name="Koehrsen M."/>
            <person name="Haas B."/>
            <person name="Borodovsky M."/>
            <person name="Guigo R."/>
            <person name="Alvarado L."/>
            <person name="Berlin A."/>
            <person name="Borenstein D."/>
            <person name="Chen Z."/>
            <person name="Engels R."/>
            <person name="Freedman E."/>
            <person name="Gellesch M."/>
            <person name="Goldberg J."/>
            <person name="Griggs A."/>
            <person name="Gujja S."/>
            <person name="Heiman D."/>
            <person name="Hepburn T."/>
            <person name="Howarth C."/>
            <person name="Jen D."/>
            <person name="Larson L."/>
            <person name="Lewis B."/>
            <person name="Mehta T."/>
            <person name="Park D."/>
            <person name="Pearson M."/>
            <person name="Roberts A."/>
            <person name="Saif S."/>
            <person name="Shenoy N."/>
            <person name="Sisk P."/>
            <person name="Stolte C."/>
            <person name="Sykes S."/>
            <person name="Walk T."/>
            <person name="White J."/>
            <person name="Yandava C."/>
            <person name="Burger G."/>
            <person name="Gray M.W."/>
            <person name="Holland P.W.H."/>
            <person name="King N."/>
            <person name="Lang F.B.F."/>
            <person name="Roger A.J."/>
            <person name="Ruiz-Trillo I."/>
            <person name="Lander E."/>
            <person name="Nusbaum C."/>
        </authorList>
    </citation>
    <scope>NUCLEOTIDE SEQUENCE [LARGE SCALE GENOMIC DNA]</scope>
    <source>
        <strain evidence="3">ATCC 38327</strain>
    </source>
</reference>
<dbReference type="SUPFAM" id="SSF56801">
    <property type="entry name" value="Acetyl-CoA synthetase-like"/>
    <property type="match status" value="1"/>
</dbReference>
<sequence>MTTIRSDGITGFFHLSGTTLGLTTTFRGCAFYFLERFDAGAWLEMVTVLGGHAETGHGDFERAMRQPKRSPEIEAEILKTHDVLDVVVVPVPVVDEQQLPCATVVPRSKAVLTDPVAQQALTKSLTGAVAQEMAPYKHLTGSIIFVDSIPRNATRRAIVRHAARIKVLAVLGLTSKNAISVWSWPSRRS</sequence>
<reference evidence="2 3" key="1">
    <citation type="submission" date="2009-11" db="EMBL/GenBank/DDBJ databases">
        <title>Annotation of Allomyces macrogynus ATCC 38327.</title>
        <authorList>
            <consortium name="The Broad Institute Genome Sequencing Platform"/>
            <person name="Russ C."/>
            <person name="Cuomo C."/>
            <person name="Burger G."/>
            <person name="Gray M.W."/>
            <person name="Holland P.W.H."/>
            <person name="King N."/>
            <person name="Lang F.B.F."/>
            <person name="Roger A.J."/>
            <person name="Ruiz-Trillo I."/>
            <person name="Young S.K."/>
            <person name="Zeng Q."/>
            <person name="Gargeya S."/>
            <person name="Fitzgerald M."/>
            <person name="Haas B."/>
            <person name="Abouelleil A."/>
            <person name="Alvarado L."/>
            <person name="Arachchi H.M."/>
            <person name="Berlin A."/>
            <person name="Chapman S.B."/>
            <person name="Gearin G."/>
            <person name="Goldberg J."/>
            <person name="Griggs A."/>
            <person name="Gujja S."/>
            <person name="Hansen M."/>
            <person name="Heiman D."/>
            <person name="Howarth C."/>
            <person name="Larimer J."/>
            <person name="Lui A."/>
            <person name="MacDonald P.J.P."/>
            <person name="McCowen C."/>
            <person name="Montmayeur A."/>
            <person name="Murphy C."/>
            <person name="Neiman D."/>
            <person name="Pearson M."/>
            <person name="Priest M."/>
            <person name="Roberts A."/>
            <person name="Saif S."/>
            <person name="Shea T."/>
            <person name="Sisk P."/>
            <person name="Stolte C."/>
            <person name="Sykes S."/>
            <person name="Wortman J."/>
            <person name="Nusbaum C."/>
            <person name="Birren B."/>
        </authorList>
    </citation>
    <scope>NUCLEOTIDE SEQUENCE [LARGE SCALE GENOMIC DNA]</scope>
    <source>
        <strain evidence="2 3">ATCC 38327</strain>
    </source>
</reference>
<proteinExistence type="predicted"/>
<dbReference type="AlphaFoldDB" id="A0A0L0STL7"/>
<dbReference type="InterPro" id="IPR045851">
    <property type="entry name" value="AMP-bd_C_sf"/>
</dbReference>
<accession>A0A0L0STL7</accession>
<evidence type="ECO:0000313" key="3">
    <source>
        <dbReference type="Proteomes" id="UP000054350"/>
    </source>
</evidence>